<accession>A0A1J8PLV5</accession>
<dbReference type="EC" id="3.5.1.2" evidence="2"/>
<dbReference type="RefSeq" id="WP_071661919.1">
    <property type="nucleotide sequence ID" value="NZ_LUKY01000027.1"/>
</dbReference>
<evidence type="ECO:0000313" key="9">
    <source>
        <dbReference type="EMBL" id="OIZ96133.1"/>
    </source>
</evidence>
<keyword evidence="5" id="KW-0456">Lyase</keyword>
<dbReference type="AlphaFoldDB" id="A0A1J8PLV5"/>
<dbReference type="GO" id="GO:0016829">
    <property type="term" value="F:lyase activity"/>
    <property type="evidence" value="ECO:0007669"/>
    <property type="project" value="UniProtKB-KW"/>
</dbReference>
<dbReference type="PIRSF" id="PIRSF005639">
    <property type="entry name" value="Glut_amidoT_SNO"/>
    <property type="match status" value="1"/>
</dbReference>
<dbReference type="OrthoDB" id="9810320at2"/>
<dbReference type="SUPFAM" id="SSF52317">
    <property type="entry name" value="Class I glutamine amidotransferase-like"/>
    <property type="match status" value="1"/>
</dbReference>
<dbReference type="PANTHER" id="PTHR31559:SF0">
    <property type="entry name" value="PYRIDOXAL 5'-PHOSPHATE SYNTHASE SUBUNIT SNO1-RELATED"/>
    <property type="match status" value="1"/>
</dbReference>
<dbReference type="GO" id="GO:0004359">
    <property type="term" value="F:glutaminase activity"/>
    <property type="evidence" value="ECO:0007669"/>
    <property type="project" value="UniProtKB-EC"/>
</dbReference>
<keyword evidence="3" id="KW-0378">Hydrolase</keyword>
<dbReference type="GO" id="GO:0005829">
    <property type="term" value="C:cytosol"/>
    <property type="evidence" value="ECO:0007669"/>
    <property type="project" value="TreeGrafter"/>
</dbReference>
<organism evidence="9 10">
    <name type="scientific">Candidatus Rickettsiella isopodorum</name>
    <dbReference type="NCBI Taxonomy" id="1225476"/>
    <lineage>
        <taxon>Bacteria</taxon>
        <taxon>Pseudomonadati</taxon>
        <taxon>Pseudomonadota</taxon>
        <taxon>Gammaproteobacteria</taxon>
        <taxon>Legionellales</taxon>
        <taxon>Coxiellaceae</taxon>
        <taxon>Rickettsiella</taxon>
    </lineage>
</organism>
<dbReference type="InterPro" id="IPR029062">
    <property type="entry name" value="Class_I_gatase-like"/>
</dbReference>
<dbReference type="PROSITE" id="PS51130">
    <property type="entry name" value="PDXT_SNO_2"/>
    <property type="match status" value="1"/>
</dbReference>
<dbReference type="Proteomes" id="UP000183924">
    <property type="component" value="Unassembled WGS sequence"/>
</dbReference>
<feature type="active site" description="Charge relay system" evidence="7">
    <location>
        <position position="170"/>
    </location>
</feature>
<dbReference type="GO" id="GO:0042823">
    <property type="term" value="P:pyridoxal phosphate biosynthetic process"/>
    <property type="evidence" value="ECO:0007669"/>
    <property type="project" value="InterPro"/>
</dbReference>
<feature type="binding site" evidence="8">
    <location>
        <begin position="46"/>
        <end position="48"/>
    </location>
    <ligand>
        <name>L-glutamine</name>
        <dbReference type="ChEBI" id="CHEBI:58359"/>
    </ligand>
</feature>
<evidence type="ECO:0000256" key="1">
    <source>
        <dbReference type="ARBA" id="ARBA00008345"/>
    </source>
</evidence>
<keyword evidence="4" id="KW-0315">Glutamine amidotransferase</keyword>
<dbReference type="GO" id="GO:0008614">
    <property type="term" value="P:pyridoxine metabolic process"/>
    <property type="evidence" value="ECO:0007669"/>
    <property type="project" value="TreeGrafter"/>
</dbReference>
<sequence>MNIGVLALQGGYQAHIRCLNKLGVFCSWVRDRRTLTASDALIIPGGESSVLIKLLKQQQLWASLIDYDKPILGTCAGAILLAKSVLSPIQESLGRLNICATRNAYGRQLASQVVSGHCIISDRAMEMVFIRAPKLTLLDDNTHIKVLAKYQDQIVAVHEKNIIATSFHPELSQDNYLHRYFIQQVGRNSAQT</sequence>
<dbReference type="InterPro" id="IPR021196">
    <property type="entry name" value="PdxT/SNO_CS"/>
</dbReference>
<evidence type="ECO:0000256" key="8">
    <source>
        <dbReference type="PIRSR" id="PIRSR005639-2"/>
    </source>
</evidence>
<evidence type="ECO:0000256" key="6">
    <source>
        <dbReference type="ARBA" id="ARBA00049534"/>
    </source>
</evidence>
<evidence type="ECO:0000256" key="5">
    <source>
        <dbReference type="ARBA" id="ARBA00023239"/>
    </source>
</evidence>
<dbReference type="Gene3D" id="3.40.50.880">
    <property type="match status" value="1"/>
</dbReference>
<feature type="active site" description="Nucleophile" evidence="7">
    <location>
        <position position="75"/>
    </location>
</feature>
<feature type="binding site" evidence="8">
    <location>
        <position position="102"/>
    </location>
    <ligand>
        <name>L-glutamine</name>
        <dbReference type="ChEBI" id="CHEBI:58359"/>
    </ligand>
</feature>
<dbReference type="PROSITE" id="PS51273">
    <property type="entry name" value="GATASE_TYPE_1"/>
    <property type="match status" value="1"/>
</dbReference>
<dbReference type="PANTHER" id="PTHR31559">
    <property type="entry name" value="PYRIDOXAL 5'-PHOSPHATE SYNTHASE SUBUNIT SNO"/>
    <property type="match status" value="1"/>
</dbReference>
<dbReference type="NCBIfam" id="TIGR03800">
    <property type="entry name" value="PLP_synth_Pdx2"/>
    <property type="match status" value="1"/>
</dbReference>
<keyword evidence="10" id="KW-1185">Reference proteome</keyword>
<comment type="catalytic activity">
    <reaction evidence="6">
        <text>L-glutamine + H2O = L-glutamate + NH4(+)</text>
        <dbReference type="Rhea" id="RHEA:15889"/>
        <dbReference type="ChEBI" id="CHEBI:15377"/>
        <dbReference type="ChEBI" id="CHEBI:28938"/>
        <dbReference type="ChEBI" id="CHEBI:29985"/>
        <dbReference type="ChEBI" id="CHEBI:58359"/>
        <dbReference type="EC" id="3.5.1.2"/>
    </reaction>
</comment>
<protein>
    <recommendedName>
        <fullName evidence="2">glutaminase</fullName>
        <ecNumber evidence="2">3.5.1.2</ecNumber>
    </recommendedName>
</protein>
<evidence type="ECO:0000313" key="10">
    <source>
        <dbReference type="Proteomes" id="UP000183924"/>
    </source>
</evidence>
<evidence type="ECO:0000256" key="7">
    <source>
        <dbReference type="PIRSR" id="PIRSR005639-1"/>
    </source>
</evidence>
<proteinExistence type="inferred from homology"/>
<dbReference type="Pfam" id="PF01174">
    <property type="entry name" value="SNO"/>
    <property type="match status" value="1"/>
</dbReference>
<dbReference type="GO" id="GO:1903600">
    <property type="term" value="C:glutaminase complex"/>
    <property type="evidence" value="ECO:0007669"/>
    <property type="project" value="TreeGrafter"/>
</dbReference>
<dbReference type="EMBL" id="LUKY01000027">
    <property type="protein sequence ID" value="OIZ96133.1"/>
    <property type="molecule type" value="Genomic_DNA"/>
</dbReference>
<comment type="caution">
    <text evidence="9">The sequence shown here is derived from an EMBL/GenBank/DDBJ whole genome shotgun (WGS) entry which is preliminary data.</text>
</comment>
<dbReference type="PROSITE" id="PS01236">
    <property type="entry name" value="PDXT_SNO_1"/>
    <property type="match status" value="1"/>
</dbReference>
<evidence type="ECO:0000256" key="3">
    <source>
        <dbReference type="ARBA" id="ARBA00022801"/>
    </source>
</evidence>
<feature type="binding site" evidence="8">
    <location>
        <begin position="130"/>
        <end position="131"/>
    </location>
    <ligand>
        <name>L-glutamine</name>
        <dbReference type="ChEBI" id="CHEBI:58359"/>
    </ligand>
</feature>
<reference evidence="9 10" key="1">
    <citation type="submission" date="2016-03" db="EMBL/GenBank/DDBJ databases">
        <title>Comparative genomics of Rickettsiella.</title>
        <authorList>
            <person name="Chandler C."/>
            <person name="Wang Y."/>
        </authorList>
    </citation>
    <scope>NUCLEOTIDE SEQUENCE [LARGE SCALE GENOMIC DNA]</scope>
    <source>
        <strain evidence="9 10">RCFS May 2013</strain>
    </source>
</reference>
<evidence type="ECO:0000256" key="2">
    <source>
        <dbReference type="ARBA" id="ARBA00012918"/>
    </source>
</evidence>
<name>A0A1J8PLV5_9COXI</name>
<dbReference type="STRING" id="1225476.A1D18_00790"/>
<gene>
    <name evidence="9" type="ORF">A1D18_00790</name>
</gene>
<feature type="active site" description="Charge relay system" evidence="7">
    <location>
        <position position="168"/>
    </location>
</feature>
<evidence type="ECO:0000256" key="4">
    <source>
        <dbReference type="ARBA" id="ARBA00022962"/>
    </source>
</evidence>
<dbReference type="InterPro" id="IPR002161">
    <property type="entry name" value="PdxT/SNO"/>
</dbReference>
<comment type="similarity">
    <text evidence="1">Belongs to the glutaminase PdxT/SNO family.</text>
</comment>